<feature type="compositionally biased region" description="Basic and acidic residues" evidence="1">
    <location>
        <begin position="53"/>
        <end position="63"/>
    </location>
</feature>
<dbReference type="VEuPathDB" id="FungiDB:TRICI_003394"/>
<name>A0A642V387_9ASCO</name>
<dbReference type="AlphaFoldDB" id="A0A642V387"/>
<sequence length="73" mass="8923">MNQDELRRRLENELAYYESEIQIRVDLIRTTSRSALDHETAIKVHKYENEKRELQQRANETRNRLTSLIHSRR</sequence>
<dbReference type="Proteomes" id="UP000761534">
    <property type="component" value="Unassembled WGS sequence"/>
</dbReference>
<proteinExistence type="predicted"/>
<comment type="caution">
    <text evidence="2">The sequence shown here is derived from an EMBL/GenBank/DDBJ whole genome shotgun (WGS) entry which is preliminary data.</text>
</comment>
<accession>A0A642V387</accession>
<reference evidence="2" key="1">
    <citation type="journal article" date="2019" name="G3 (Bethesda)">
        <title>Genome Assemblies of Two Rare Opportunistic Yeast Pathogens: Diutina rugosa (syn. Candida rugosa) and Trichomonascus ciferrii (syn. Candida ciferrii).</title>
        <authorList>
            <person name="Mixao V."/>
            <person name="Saus E."/>
            <person name="Hansen A.P."/>
            <person name="Lass-Florl C."/>
            <person name="Gabaldon T."/>
        </authorList>
    </citation>
    <scope>NUCLEOTIDE SEQUENCE</scope>
    <source>
        <strain evidence="2">CBS 4856</strain>
    </source>
</reference>
<feature type="compositionally biased region" description="Polar residues" evidence="1">
    <location>
        <begin position="64"/>
        <end position="73"/>
    </location>
</feature>
<feature type="region of interest" description="Disordered" evidence="1">
    <location>
        <begin position="53"/>
        <end position="73"/>
    </location>
</feature>
<dbReference type="EMBL" id="SWFS01000248">
    <property type="protein sequence ID" value="KAA8912676.1"/>
    <property type="molecule type" value="Genomic_DNA"/>
</dbReference>
<protein>
    <submittedName>
        <fullName evidence="2">Uncharacterized protein</fullName>
    </submittedName>
</protein>
<organism evidence="2 3">
    <name type="scientific">Trichomonascus ciferrii</name>
    <dbReference type="NCBI Taxonomy" id="44093"/>
    <lineage>
        <taxon>Eukaryota</taxon>
        <taxon>Fungi</taxon>
        <taxon>Dikarya</taxon>
        <taxon>Ascomycota</taxon>
        <taxon>Saccharomycotina</taxon>
        <taxon>Dipodascomycetes</taxon>
        <taxon>Dipodascales</taxon>
        <taxon>Trichomonascaceae</taxon>
        <taxon>Trichomonascus</taxon>
        <taxon>Trichomonascus ciferrii complex</taxon>
    </lineage>
</organism>
<keyword evidence="3" id="KW-1185">Reference proteome</keyword>
<evidence type="ECO:0000313" key="3">
    <source>
        <dbReference type="Proteomes" id="UP000761534"/>
    </source>
</evidence>
<evidence type="ECO:0000313" key="2">
    <source>
        <dbReference type="EMBL" id="KAA8912676.1"/>
    </source>
</evidence>
<gene>
    <name evidence="2" type="ORF">TRICI_003394</name>
</gene>
<evidence type="ECO:0000256" key="1">
    <source>
        <dbReference type="SAM" id="MobiDB-lite"/>
    </source>
</evidence>